<dbReference type="AlphaFoldDB" id="A0A9P4M723"/>
<dbReference type="GO" id="GO:0016787">
    <property type="term" value="F:hydrolase activity"/>
    <property type="evidence" value="ECO:0007669"/>
    <property type="project" value="UniProtKB-KW"/>
</dbReference>
<evidence type="ECO:0000313" key="5">
    <source>
        <dbReference type="Proteomes" id="UP000799772"/>
    </source>
</evidence>
<comment type="caution">
    <text evidence="4">The sequence shown here is derived from an EMBL/GenBank/DDBJ whole genome shotgun (WGS) entry which is preliminary data.</text>
</comment>
<evidence type="ECO:0000313" key="4">
    <source>
        <dbReference type="EMBL" id="KAF2095394.1"/>
    </source>
</evidence>
<protein>
    <submittedName>
        <fullName evidence="4">Amidase</fullName>
    </submittedName>
</protein>
<evidence type="ECO:0000256" key="1">
    <source>
        <dbReference type="ARBA" id="ARBA00009199"/>
    </source>
</evidence>
<evidence type="ECO:0000256" key="2">
    <source>
        <dbReference type="ARBA" id="ARBA00022801"/>
    </source>
</evidence>
<dbReference type="PANTHER" id="PTHR46072">
    <property type="entry name" value="AMIDASE-RELATED-RELATED"/>
    <property type="match status" value="1"/>
</dbReference>
<name>A0A9P4M723_9PEZI</name>
<dbReference type="SUPFAM" id="SSF75304">
    <property type="entry name" value="Amidase signature (AS) enzymes"/>
    <property type="match status" value="1"/>
</dbReference>
<dbReference type="Gene3D" id="3.90.1300.10">
    <property type="entry name" value="Amidase signature (AS) domain"/>
    <property type="match status" value="1"/>
</dbReference>
<evidence type="ECO:0000259" key="3">
    <source>
        <dbReference type="Pfam" id="PF01425"/>
    </source>
</evidence>
<dbReference type="Proteomes" id="UP000799772">
    <property type="component" value="Unassembled WGS sequence"/>
</dbReference>
<dbReference type="OrthoDB" id="3926807at2759"/>
<dbReference type="InterPro" id="IPR023631">
    <property type="entry name" value="Amidase_dom"/>
</dbReference>
<dbReference type="PIRSF" id="PIRSF001221">
    <property type="entry name" value="Amidase_fungi"/>
    <property type="match status" value="1"/>
</dbReference>
<dbReference type="EMBL" id="ML978131">
    <property type="protein sequence ID" value="KAF2095394.1"/>
    <property type="molecule type" value="Genomic_DNA"/>
</dbReference>
<dbReference type="InterPro" id="IPR036928">
    <property type="entry name" value="AS_sf"/>
</dbReference>
<gene>
    <name evidence="4" type="ORF">NA57DRAFT_67828</name>
</gene>
<feature type="domain" description="Amidase" evidence="3">
    <location>
        <begin position="74"/>
        <end position="543"/>
    </location>
</feature>
<dbReference type="PANTHER" id="PTHR46072:SF2">
    <property type="entry name" value="AMIDASE (EUROFUNG)"/>
    <property type="match status" value="1"/>
</dbReference>
<organism evidence="4 5">
    <name type="scientific">Rhizodiscina lignyota</name>
    <dbReference type="NCBI Taxonomy" id="1504668"/>
    <lineage>
        <taxon>Eukaryota</taxon>
        <taxon>Fungi</taxon>
        <taxon>Dikarya</taxon>
        <taxon>Ascomycota</taxon>
        <taxon>Pezizomycotina</taxon>
        <taxon>Dothideomycetes</taxon>
        <taxon>Pleosporomycetidae</taxon>
        <taxon>Aulographales</taxon>
        <taxon>Rhizodiscinaceae</taxon>
        <taxon>Rhizodiscina</taxon>
    </lineage>
</organism>
<reference evidence="4" key="1">
    <citation type="journal article" date="2020" name="Stud. Mycol.">
        <title>101 Dothideomycetes genomes: a test case for predicting lifestyles and emergence of pathogens.</title>
        <authorList>
            <person name="Haridas S."/>
            <person name="Albert R."/>
            <person name="Binder M."/>
            <person name="Bloem J."/>
            <person name="Labutti K."/>
            <person name="Salamov A."/>
            <person name="Andreopoulos B."/>
            <person name="Baker S."/>
            <person name="Barry K."/>
            <person name="Bills G."/>
            <person name="Bluhm B."/>
            <person name="Cannon C."/>
            <person name="Castanera R."/>
            <person name="Culley D."/>
            <person name="Daum C."/>
            <person name="Ezra D."/>
            <person name="Gonzalez J."/>
            <person name="Henrissat B."/>
            <person name="Kuo A."/>
            <person name="Liang C."/>
            <person name="Lipzen A."/>
            <person name="Lutzoni F."/>
            <person name="Magnuson J."/>
            <person name="Mondo S."/>
            <person name="Nolan M."/>
            <person name="Ohm R."/>
            <person name="Pangilinan J."/>
            <person name="Park H.-J."/>
            <person name="Ramirez L."/>
            <person name="Alfaro M."/>
            <person name="Sun H."/>
            <person name="Tritt A."/>
            <person name="Yoshinaga Y."/>
            <person name="Zwiers L.-H."/>
            <person name="Turgeon B."/>
            <person name="Goodwin S."/>
            <person name="Spatafora J."/>
            <person name="Crous P."/>
            <person name="Grigoriev I."/>
        </authorList>
    </citation>
    <scope>NUCLEOTIDE SEQUENCE</scope>
    <source>
        <strain evidence="4">CBS 133067</strain>
    </source>
</reference>
<comment type="similarity">
    <text evidence="1">Belongs to the amidase family.</text>
</comment>
<proteinExistence type="inferred from homology"/>
<accession>A0A9P4M723</accession>
<dbReference type="Pfam" id="PF01425">
    <property type="entry name" value="Amidase"/>
    <property type="match status" value="1"/>
</dbReference>
<keyword evidence="2" id="KW-0378">Hydrolase</keyword>
<keyword evidence="5" id="KW-1185">Reference proteome</keyword>
<sequence length="559" mass="61260">MDWRRLAESKREALRTAIPSAWRLAESDIPPAARLKDVVSIVPQFLSPLELQITNSPPMVIIEEVQNLNWSALEVTRAFCHRAAIAHQLTNCLAEICFEAAEKRASELDTSLRITGRTTGPLHGLPISLKDRFHVSGLETACGYVSWLGSVKSAKDEGVLVQRLRQAGAIIIAKTNVPMSMLIAETVNNIVGSTINPYNRCLSAGGACGGEGALLALRGSPMGWGSDIAGSVRIPCGFNNIFGLRPSFGRISRSGMAQNLAGLPTGASVVGPMCADLTSLTAMVKWIISSNSWQDDHEVIDLPWNEERFTSTRNRICQPGKGNGTLVFGMMSCDGEVLPHPPVRRAMRMVKDALLQSGYEVLEWNPPPHSPAADVLFQILGSTAGEEVRKAIHASHEPPIPQLSELFGSGDMEPSPTSEFWKLCDMREAFRAQYHEYWKSTRELTACRRAVDGVILPTAAHAAPPEGTFKYHAYTAIPSTLDFTTGVVPVTFADCFIDNRDVNYQPLGARDRANWHLYHEDLFDGAPVGVQVMGQRLQEEKVLAMMEAVQNALQQYRMG</sequence>